<protein>
    <submittedName>
        <fullName evidence="2">Uncharacterized protein</fullName>
    </submittedName>
</protein>
<feature type="compositionally biased region" description="Basic and acidic residues" evidence="1">
    <location>
        <begin position="18"/>
        <end position="30"/>
    </location>
</feature>
<sequence length="64" mass="6988">MNEPILIEESVELLEGENGKGTKIRGKDIEFDSSSASKGEKQDDQGNEDLNNANEKDVTATAYD</sequence>
<dbReference type="EMBL" id="EQ974722">
    <property type="protein sequence ID" value="EEF28274.1"/>
    <property type="molecule type" value="Genomic_DNA"/>
</dbReference>
<accession>B9T787</accession>
<organism evidence="2 3">
    <name type="scientific">Ricinus communis</name>
    <name type="common">Castor bean</name>
    <dbReference type="NCBI Taxonomy" id="3988"/>
    <lineage>
        <taxon>Eukaryota</taxon>
        <taxon>Viridiplantae</taxon>
        <taxon>Streptophyta</taxon>
        <taxon>Embryophyta</taxon>
        <taxon>Tracheophyta</taxon>
        <taxon>Spermatophyta</taxon>
        <taxon>Magnoliopsida</taxon>
        <taxon>eudicotyledons</taxon>
        <taxon>Gunneridae</taxon>
        <taxon>Pentapetalae</taxon>
        <taxon>rosids</taxon>
        <taxon>fabids</taxon>
        <taxon>Malpighiales</taxon>
        <taxon>Euphorbiaceae</taxon>
        <taxon>Acalyphoideae</taxon>
        <taxon>Acalypheae</taxon>
        <taxon>Ricinus</taxon>
    </lineage>
</organism>
<dbReference type="InParanoid" id="B9T787"/>
<evidence type="ECO:0000313" key="3">
    <source>
        <dbReference type="Proteomes" id="UP000008311"/>
    </source>
</evidence>
<dbReference type="AlphaFoldDB" id="B9T787"/>
<keyword evidence="3" id="KW-1185">Reference proteome</keyword>
<dbReference type="Proteomes" id="UP000008311">
    <property type="component" value="Unassembled WGS sequence"/>
</dbReference>
<evidence type="ECO:0000313" key="2">
    <source>
        <dbReference type="EMBL" id="EEF28274.1"/>
    </source>
</evidence>
<proteinExistence type="predicted"/>
<gene>
    <name evidence="2" type="ORF">RCOM_0229500</name>
</gene>
<reference evidence="3" key="1">
    <citation type="journal article" date="2010" name="Nat. Biotechnol.">
        <title>Draft genome sequence of the oilseed species Ricinus communis.</title>
        <authorList>
            <person name="Chan A.P."/>
            <person name="Crabtree J."/>
            <person name="Zhao Q."/>
            <person name="Lorenzi H."/>
            <person name="Orvis J."/>
            <person name="Puiu D."/>
            <person name="Melake-Berhan A."/>
            <person name="Jones K.M."/>
            <person name="Redman J."/>
            <person name="Chen G."/>
            <person name="Cahoon E.B."/>
            <person name="Gedil M."/>
            <person name="Stanke M."/>
            <person name="Haas B.J."/>
            <person name="Wortman J.R."/>
            <person name="Fraser-Liggett C.M."/>
            <person name="Ravel J."/>
            <person name="Rabinowicz P.D."/>
        </authorList>
    </citation>
    <scope>NUCLEOTIDE SEQUENCE [LARGE SCALE GENOMIC DNA]</scope>
    <source>
        <strain evidence="3">cv. Hale</strain>
    </source>
</reference>
<name>B9T787_RICCO</name>
<evidence type="ECO:0000256" key="1">
    <source>
        <dbReference type="SAM" id="MobiDB-lite"/>
    </source>
</evidence>
<feature type="region of interest" description="Disordered" evidence="1">
    <location>
        <begin position="18"/>
        <end position="64"/>
    </location>
</feature>